<feature type="domain" description="IclR-ED" evidence="5">
    <location>
        <begin position="75"/>
        <end position="244"/>
    </location>
</feature>
<evidence type="ECO:0000313" key="7">
    <source>
        <dbReference type="Proteomes" id="UP001499967"/>
    </source>
</evidence>
<accession>A0ABP3YTW0</accession>
<dbReference type="Gene3D" id="3.30.450.40">
    <property type="match status" value="1"/>
</dbReference>
<sequence length="266" mass="28159">MTSGSGGTGDIQAVQRVGQLLALFTVNQPRLTVAEAAALVGMNRSTVSRYFGSLVLAGVLERSREEQAAYEPGPLLLQLGAVAQGQRRVLDLAPIHMRRLSRETGLTSVLSLWGSAGPVVSLVSELGTSPILVTVRVGTTLDMDSAQGQLFLQYSKDRETIARYWDGLDPVKRRRVEAELAGVAATGLARAPAPMGRLSILAVPVFDDHDVAATIAVVGIEPDDTEVAALLRRAAFRVTVELGGTEVWRALVPGGHEDVADAVEAS</sequence>
<dbReference type="SUPFAM" id="SSF46785">
    <property type="entry name" value="Winged helix' DNA-binding domain"/>
    <property type="match status" value="1"/>
</dbReference>
<name>A0ABP3YTW0_9PSEU</name>
<dbReference type="PANTHER" id="PTHR30136">
    <property type="entry name" value="HELIX-TURN-HELIX TRANSCRIPTIONAL REGULATOR, ICLR FAMILY"/>
    <property type="match status" value="1"/>
</dbReference>
<evidence type="ECO:0000256" key="1">
    <source>
        <dbReference type="ARBA" id="ARBA00023015"/>
    </source>
</evidence>
<dbReference type="InterPro" id="IPR005471">
    <property type="entry name" value="Tscrpt_reg_IclR_N"/>
</dbReference>
<evidence type="ECO:0000259" key="4">
    <source>
        <dbReference type="PROSITE" id="PS51077"/>
    </source>
</evidence>
<dbReference type="Pfam" id="PF09339">
    <property type="entry name" value="HTH_IclR"/>
    <property type="match status" value="1"/>
</dbReference>
<evidence type="ECO:0000256" key="2">
    <source>
        <dbReference type="ARBA" id="ARBA00023125"/>
    </source>
</evidence>
<protein>
    <recommendedName>
        <fullName evidence="8">IclR family transcriptional regulator</fullName>
    </recommendedName>
</protein>
<dbReference type="EMBL" id="BAAAHP010000249">
    <property type="protein sequence ID" value="GAA0903159.1"/>
    <property type="molecule type" value="Genomic_DNA"/>
</dbReference>
<evidence type="ECO:0008006" key="8">
    <source>
        <dbReference type="Google" id="ProtNLM"/>
    </source>
</evidence>
<evidence type="ECO:0000259" key="5">
    <source>
        <dbReference type="PROSITE" id="PS51078"/>
    </source>
</evidence>
<comment type="caution">
    <text evidence="6">The sequence shown here is derived from an EMBL/GenBank/DDBJ whole genome shotgun (WGS) entry which is preliminary data.</text>
</comment>
<dbReference type="PANTHER" id="PTHR30136:SF8">
    <property type="entry name" value="TRANSCRIPTIONAL REGULATORY PROTEIN"/>
    <property type="match status" value="1"/>
</dbReference>
<gene>
    <name evidence="6" type="ORF">GCM10009559_70680</name>
</gene>
<dbReference type="InterPro" id="IPR036390">
    <property type="entry name" value="WH_DNA-bd_sf"/>
</dbReference>
<evidence type="ECO:0000256" key="3">
    <source>
        <dbReference type="ARBA" id="ARBA00023163"/>
    </source>
</evidence>
<dbReference type="InterPro" id="IPR036388">
    <property type="entry name" value="WH-like_DNA-bd_sf"/>
</dbReference>
<dbReference type="Gene3D" id="1.10.10.10">
    <property type="entry name" value="Winged helix-like DNA-binding domain superfamily/Winged helix DNA-binding domain"/>
    <property type="match status" value="1"/>
</dbReference>
<organism evidence="6 7">
    <name type="scientific">Pseudonocardia zijingensis</name>
    <dbReference type="NCBI Taxonomy" id="153376"/>
    <lineage>
        <taxon>Bacteria</taxon>
        <taxon>Bacillati</taxon>
        <taxon>Actinomycetota</taxon>
        <taxon>Actinomycetes</taxon>
        <taxon>Pseudonocardiales</taxon>
        <taxon>Pseudonocardiaceae</taxon>
        <taxon>Pseudonocardia</taxon>
    </lineage>
</organism>
<dbReference type="PROSITE" id="PS51078">
    <property type="entry name" value="ICLR_ED"/>
    <property type="match status" value="1"/>
</dbReference>
<dbReference type="Proteomes" id="UP001499967">
    <property type="component" value="Unassembled WGS sequence"/>
</dbReference>
<dbReference type="SMART" id="SM00346">
    <property type="entry name" value="HTH_ICLR"/>
    <property type="match status" value="1"/>
</dbReference>
<proteinExistence type="predicted"/>
<dbReference type="InterPro" id="IPR050707">
    <property type="entry name" value="HTH_MetabolicPath_Reg"/>
</dbReference>
<keyword evidence="3" id="KW-0804">Transcription</keyword>
<dbReference type="InterPro" id="IPR029016">
    <property type="entry name" value="GAF-like_dom_sf"/>
</dbReference>
<dbReference type="InterPro" id="IPR014757">
    <property type="entry name" value="Tscrpt_reg_IclR_C"/>
</dbReference>
<evidence type="ECO:0000313" key="6">
    <source>
        <dbReference type="EMBL" id="GAA0903159.1"/>
    </source>
</evidence>
<reference evidence="7" key="1">
    <citation type="journal article" date="2019" name="Int. J. Syst. Evol. Microbiol.">
        <title>The Global Catalogue of Microorganisms (GCM) 10K type strain sequencing project: providing services to taxonomists for standard genome sequencing and annotation.</title>
        <authorList>
            <consortium name="The Broad Institute Genomics Platform"/>
            <consortium name="The Broad Institute Genome Sequencing Center for Infectious Disease"/>
            <person name="Wu L."/>
            <person name="Ma J."/>
        </authorList>
    </citation>
    <scope>NUCLEOTIDE SEQUENCE [LARGE SCALE GENOMIC DNA]</scope>
    <source>
        <strain evidence="7">JCM 11117</strain>
    </source>
</reference>
<keyword evidence="2" id="KW-0238">DNA-binding</keyword>
<dbReference type="PROSITE" id="PS51077">
    <property type="entry name" value="HTH_ICLR"/>
    <property type="match status" value="1"/>
</dbReference>
<dbReference type="SUPFAM" id="SSF55781">
    <property type="entry name" value="GAF domain-like"/>
    <property type="match status" value="1"/>
</dbReference>
<feature type="domain" description="HTH iclR-type" evidence="4">
    <location>
        <begin position="11"/>
        <end position="74"/>
    </location>
</feature>
<dbReference type="RefSeq" id="WP_343946137.1">
    <property type="nucleotide sequence ID" value="NZ_BAAAHP010000249.1"/>
</dbReference>
<keyword evidence="7" id="KW-1185">Reference proteome</keyword>
<keyword evidence="1" id="KW-0805">Transcription regulation</keyword>